<sequence>MKASPSLSGQISDIDIRLLRIFRSVVESGGFSAAEVELNISVSAISIAVSDLEKRLGMKLCQRGRAGFSLTDQGSEVYQAILQLFASLENFRTQINSINANLKGELNIGITDNLVTMYNHMRVTNSLAALKQRGTDIRINIRMMPPAEIEKNVLDGRLHIGVIPDSRRLAGLDYIDLYDEESRLYCGHSHPLFEQQQPELDAESLQQLDTVVPVSAMPDRQRSLLQQLNPVASTSDREGAAFLILSGQYVAFLPTHYAERWVHEGRMRELLPEQFSFQTRFAAIHRRGNHSNLILETFIEELNQRENDQT</sequence>
<dbReference type="PANTHER" id="PTHR30126:SF98">
    <property type="entry name" value="HTH-TYPE TRANSCRIPTIONAL ACTIVATOR BAUR"/>
    <property type="match status" value="1"/>
</dbReference>
<evidence type="ECO:0000313" key="6">
    <source>
        <dbReference type="EMBL" id="RDE24438.1"/>
    </source>
</evidence>
<dbReference type="PANTHER" id="PTHR30126">
    <property type="entry name" value="HTH-TYPE TRANSCRIPTIONAL REGULATOR"/>
    <property type="match status" value="1"/>
</dbReference>
<dbReference type="Pfam" id="PF03466">
    <property type="entry name" value="LysR_substrate"/>
    <property type="match status" value="1"/>
</dbReference>
<dbReference type="Pfam" id="PF00126">
    <property type="entry name" value="HTH_1"/>
    <property type="match status" value="1"/>
</dbReference>
<organism evidence="6 7">
    <name type="scientific">Motiliproteus coralliicola</name>
    <dbReference type="NCBI Taxonomy" id="2283196"/>
    <lineage>
        <taxon>Bacteria</taxon>
        <taxon>Pseudomonadati</taxon>
        <taxon>Pseudomonadota</taxon>
        <taxon>Gammaproteobacteria</taxon>
        <taxon>Oceanospirillales</taxon>
        <taxon>Oceanospirillaceae</taxon>
        <taxon>Motiliproteus</taxon>
    </lineage>
</organism>
<dbReference type="RefSeq" id="WP_114694025.1">
    <property type="nucleotide sequence ID" value="NZ_QQOH01000001.1"/>
</dbReference>
<dbReference type="InterPro" id="IPR036388">
    <property type="entry name" value="WH-like_DNA-bd_sf"/>
</dbReference>
<dbReference type="SUPFAM" id="SSF46785">
    <property type="entry name" value="Winged helix' DNA-binding domain"/>
    <property type="match status" value="1"/>
</dbReference>
<dbReference type="EMBL" id="QQOH01000001">
    <property type="protein sequence ID" value="RDE24438.1"/>
    <property type="molecule type" value="Genomic_DNA"/>
</dbReference>
<evidence type="ECO:0000256" key="4">
    <source>
        <dbReference type="ARBA" id="ARBA00023163"/>
    </source>
</evidence>
<feature type="domain" description="HTH lysR-type" evidence="5">
    <location>
        <begin position="14"/>
        <end position="71"/>
    </location>
</feature>
<dbReference type="Gene3D" id="3.40.190.290">
    <property type="match status" value="1"/>
</dbReference>
<dbReference type="PROSITE" id="PS50931">
    <property type="entry name" value="HTH_LYSR"/>
    <property type="match status" value="1"/>
</dbReference>
<evidence type="ECO:0000256" key="1">
    <source>
        <dbReference type="ARBA" id="ARBA00009437"/>
    </source>
</evidence>
<dbReference type="Proteomes" id="UP000253769">
    <property type="component" value="Unassembled WGS sequence"/>
</dbReference>
<reference evidence="6 7" key="1">
    <citation type="submission" date="2018-07" db="EMBL/GenBank/DDBJ databases">
        <title>Motiliproteus coralliicola sp. nov., a bacterium isolated from Coral.</title>
        <authorList>
            <person name="Wang G."/>
        </authorList>
    </citation>
    <scope>NUCLEOTIDE SEQUENCE [LARGE SCALE GENOMIC DNA]</scope>
    <source>
        <strain evidence="6 7">C34</strain>
    </source>
</reference>
<dbReference type="InterPro" id="IPR036390">
    <property type="entry name" value="WH_DNA-bd_sf"/>
</dbReference>
<keyword evidence="2" id="KW-0805">Transcription regulation</keyword>
<accession>A0A369WQR8</accession>
<dbReference type="OrthoDB" id="8587655at2"/>
<evidence type="ECO:0000256" key="3">
    <source>
        <dbReference type="ARBA" id="ARBA00023125"/>
    </source>
</evidence>
<dbReference type="AlphaFoldDB" id="A0A369WQR8"/>
<evidence type="ECO:0000313" key="7">
    <source>
        <dbReference type="Proteomes" id="UP000253769"/>
    </source>
</evidence>
<comment type="caution">
    <text evidence="6">The sequence shown here is derived from an EMBL/GenBank/DDBJ whole genome shotgun (WGS) entry which is preliminary data.</text>
</comment>
<dbReference type="GO" id="GO:0000976">
    <property type="term" value="F:transcription cis-regulatory region binding"/>
    <property type="evidence" value="ECO:0007669"/>
    <property type="project" value="TreeGrafter"/>
</dbReference>
<dbReference type="InterPro" id="IPR000847">
    <property type="entry name" value="LysR_HTH_N"/>
</dbReference>
<dbReference type="SUPFAM" id="SSF53850">
    <property type="entry name" value="Periplasmic binding protein-like II"/>
    <property type="match status" value="1"/>
</dbReference>
<dbReference type="GO" id="GO:0003700">
    <property type="term" value="F:DNA-binding transcription factor activity"/>
    <property type="evidence" value="ECO:0007669"/>
    <property type="project" value="InterPro"/>
</dbReference>
<dbReference type="InterPro" id="IPR005119">
    <property type="entry name" value="LysR_subst-bd"/>
</dbReference>
<comment type="similarity">
    <text evidence="1">Belongs to the LysR transcriptional regulatory family.</text>
</comment>
<keyword evidence="3" id="KW-0238">DNA-binding</keyword>
<name>A0A369WQR8_9GAMM</name>
<gene>
    <name evidence="6" type="ORF">DV711_02295</name>
</gene>
<keyword evidence="7" id="KW-1185">Reference proteome</keyword>
<keyword evidence="4" id="KW-0804">Transcription</keyword>
<dbReference type="CDD" id="cd05466">
    <property type="entry name" value="PBP2_LTTR_substrate"/>
    <property type="match status" value="1"/>
</dbReference>
<protein>
    <submittedName>
        <fullName evidence="6">LysR family transcriptional regulator</fullName>
    </submittedName>
</protein>
<dbReference type="Gene3D" id="1.10.10.10">
    <property type="entry name" value="Winged helix-like DNA-binding domain superfamily/Winged helix DNA-binding domain"/>
    <property type="match status" value="1"/>
</dbReference>
<evidence type="ECO:0000256" key="2">
    <source>
        <dbReference type="ARBA" id="ARBA00023015"/>
    </source>
</evidence>
<evidence type="ECO:0000259" key="5">
    <source>
        <dbReference type="PROSITE" id="PS50931"/>
    </source>
</evidence>
<proteinExistence type="inferred from homology"/>